<evidence type="ECO:0000256" key="4">
    <source>
        <dbReference type="ARBA" id="ARBA00022840"/>
    </source>
</evidence>
<dbReference type="GO" id="GO:0016020">
    <property type="term" value="C:membrane"/>
    <property type="evidence" value="ECO:0007669"/>
    <property type="project" value="InterPro"/>
</dbReference>
<evidence type="ECO:0000256" key="2">
    <source>
        <dbReference type="ARBA" id="ARBA00022448"/>
    </source>
</evidence>
<sequence length="221" mass="24850">MKDRIVYHASKKNNKGREVLHDISFNVKKGEALGIVGRNGSGKSTILKLLTKIIRPNKGTVETKGRISCLIELGAGFHPDMSGRENIYINASIFGLDKKEVDKRIQDILDFSEIEDHIDERVRDYSSGMYMRLAFSIAINVNADILIIDEILSVGDIAFQKKCLDKIKELKKSGVTIVLVTQSPEQAMKICDRTLWIDNAHTRMIGDSKTVCDAYSKFMLE</sequence>
<reference evidence="6 7" key="1">
    <citation type="submission" date="2016-10" db="EMBL/GenBank/DDBJ databases">
        <title>Complete genome of the TMA-utilizing, human hosted archaeon Methanomethylophilus alvus Gen. nov, sp. nov., strain Mx-05, derived from a pure culture.</title>
        <authorList>
            <person name="Brugere J.-F."/>
            <person name="Ben Hania W."/>
            <person name="Chaudhary P.P."/>
            <person name="Gaci N."/>
            <person name="Borrel G."/>
            <person name="Cao Van Tuat L."/>
            <person name="Fardeau M.-L."/>
            <person name="Harris H.M.B."/>
            <person name="O'Toole P.W."/>
            <person name="Ollivier B."/>
        </authorList>
    </citation>
    <scope>NUCLEOTIDE SEQUENCE [LARGE SCALE GENOMIC DNA]</scope>
    <source>
        <strain evidence="6 7">Mx-05</strain>
    </source>
</reference>
<dbReference type="CDD" id="cd03220">
    <property type="entry name" value="ABC_KpsT_Wzt"/>
    <property type="match status" value="1"/>
</dbReference>
<dbReference type="GO" id="GO:0005524">
    <property type="term" value="F:ATP binding"/>
    <property type="evidence" value="ECO:0007669"/>
    <property type="project" value="UniProtKB-KW"/>
</dbReference>
<organism evidence="6 7">
    <name type="scientific">Methanomethylophilus alvi</name>
    <dbReference type="NCBI Taxonomy" id="1291540"/>
    <lineage>
        <taxon>Archaea</taxon>
        <taxon>Methanobacteriati</taxon>
        <taxon>Thermoplasmatota</taxon>
        <taxon>Thermoplasmata</taxon>
        <taxon>Methanomassiliicoccales</taxon>
        <taxon>Methanomethylophilaceae</taxon>
        <taxon>Methanomethylophilus</taxon>
    </lineage>
</organism>
<dbReference type="AlphaFoldDB" id="A0A3G3IEN7"/>
<feature type="domain" description="ABC transporter" evidence="5">
    <location>
        <begin position="1"/>
        <end position="219"/>
    </location>
</feature>
<keyword evidence="4 6" id="KW-0067">ATP-binding</keyword>
<dbReference type="SUPFAM" id="SSF52540">
    <property type="entry name" value="P-loop containing nucleoside triphosphate hydrolases"/>
    <property type="match status" value="1"/>
</dbReference>
<evidence type="ECO:0000256" key="3">
    <source>
        <dbReference type="ARBA" id="ARBA00022741"/>
    </source>
</evidence>
<dbReference type="EMBL" id="CP017686">
    <property type="protein sequence ID" value="AYQ54296.1"/>
    <property type="molecule type" value="Genomic_DNA"/>
</dbReference>
<accession>A0A3G3IEN7</accession>
<dbReference type="InterPro" id="IPR050683">
    <property type="entry name" value="Bact_Polysacc_Export_ATP-bd"/>
</dbReference>
<dbReference type="Proteomes" id="UP000273278">
    <property type="component" value="Chromosome"/>
</dbReference>
<comment type="similarity">
    <text evidence="1">Belongs to the ABC transporter superfamily.</text>
</comment>
<name>A0A3G3IEN7_9ARCH</name>
<dbReference type="PROSITE" id="PS50893">
    <property type="entry name" value="ABC_TRANSPORTER_2"/>
    <property type="match status" value="1"/>
</dbReference>
<protein>
    <submittedName>
        <fullName evidence="6">ATP-binding protein</fullName>
    </submittedName>
</protein>
<evidence type="ECO:0000313" key="7">
    <source>
        <dbReference type="Proteomes" id="UP000273278"/>
    </source>
</evidence>
<dbReference type="GO" id="GO:0140359">
    <property type="term" value="F:ABC-type transporter activity"/>
    <property type="evidence" value="ECO:0007669"/>
    <property type="project" value="InterPro"/>
</dbReference>
<dbReference type="Gene3D" id="3.40.50.300">
    <property type="entry name" value="P-loop containing nucleotide triphosphate hydrolases"/>
    <property type="match status" value="1"/>
</dbReference>
<dbReference type="GO" id="GO:0016887">
    <property type="term" value="F:ATP hydrolysis activity"/>
    <property type="evidence" value="ECO:0007669"/>
    <property type="project" value="InterPro"/>
</dbReference>
<keyword evidence="2" id="KW-0813">Transport</keyword>
<evidence type="ECO:0000313" key="6">
    <source>
        <dbReference type="EMBL" id="AYQ54296.1"/>
    </source>
</evidence>
<dbReference type="InterPro" id="IPR015860">
    <property type="entry name" value="ABC_transpr_TagH-like"/>
</dbReference>
<dbReference type="PANTHER" id="PTHR46743:SF2">
    <property type="entry name" value="TEICHOIC ACIDS EXPORT ATP-BINDING PROTEIN TAGH"/>
    <property type="match status" value="1"/>
</dbReference>
<dbReference type="PANTHER" id="PTHR46743">
    <property type="entry name" value="TEICHOIC ACIDS EXPORT ATP-BINDING PROTEIN TAGH"/>
    <property type="match status" value="1"/>
</dbReference>
<proteinExistence type="inferred from homology"/>
<gene>
    <name evidence="6" type="ORF">BKD89_00475</name>
</gene>
<dbReference type="InterPro" id="IPR027417">
    <property type="entry name" value="P-loop_NTPase"/>
</dbReference>
<dbReference type="InterPro" id="IPR003439">
    <property type="entry name" value="ABC_transporter-like_ATP-bd"/>
</dbReference>
<dbReference type="InterPro" id="IPR003593">
    <property type="entry name" value="AAA+_ATPase"/>
</dbReference>
<evidence type="ECO:0000259" key="5">
    <source>
        <dbReference type="PROSITE" id="PS50893"/>
    </source>
</evidence>
<keyword evidence="3" id="KW-0547">Nucleotide-binding</keyword>
<evidence type="ECO:0000256" key="1">
    <source>
        <dbReference type="ARBA" id="ARBA00005417"/>
    </source>
</evidence>
<dbReference type="Pfam" id="PF00005">
    <property type="entry name" value="ABC_tran"/>
    <property type="match status" value="1"/>
</dbReference>
<dbReference type="SMART" id="SM00382">
    <property type="entry name" value="AAA"/>
    <property type="match status" value="1"/>
</dbReference>